<reference evidence="1 2" key="1">
    <citation type="journal article" date="2021" name="Front. Genet.">
        <title>Chromosome-Level Genome Assembly Reveals Significant Gene Expansion in the Toll and IMD Signaling Pathways of Dendrolimus kikuchii.</title>
        <authorList>
            <person name="Zhou J."/>
            <person name="Wu P."/>
            <person name="Xiong Z."/>
            <person name="Liu N."/>
            <person name="Zhao N."/>
            <person name="Ji M."/>
            <person name="Qiu Y."/>
            <person name="Yang B."/>
        </authorList>
    </citation>
    <scope>NUCLEOTIDE SEQUENCE [LARGE SCALE GENOMIC DNA]</scope>
    <source>
        <strain evidence="1">Ann1</strain>
    </source>
</reference>
<sequence length="236" mass="26828">MCAPTDAAASTNRLANFKVPPFSPEDPDLWFALLEAQFDNFGIKDDAEQFRQAITNLDICYAKAVKDVIINPPKQLKYEKLKYELVRRLTTSHENKVRQLLTHETLGDRKPSQFLRHLQDLAGLDVPEDFLKSIWSSRLPQNIQTVLASQPSHSLEQLADLADRIQEITAPGNVASTSSGCQPSSEIAELRKMTFTLYMIHSNNFHLWPVPIFLVFVHLPYHQLNYNIICMEPVGP</sequence>
<dbReference type="EMBL" id="CM034410">
    <property type="protein sequence ID" value="KAJ0171560.1"/>
    <property type="molecule type" value="Genomic_DNA"/>
</dbReference>
<dbReference type="Proteomes" id="UP000824533">
    <property type="component" value="Linkage Group LG24"/>
</dbReference>
<comment type="caution">
    <text evidence="1">The sequence shown here is derived from an EMBL/GenBank/DDBJ whole genome shotgun (WGS) entry which is preliminary data.</text>
</comment>
<name>A0ACC1CIZ6_9NEOP</name>
<keyword evidence="2" id="KW-1185">Reference proteome</keyword>
<proteinExistence type="predicted"/>
<gene>
    <name evidence="1" type="ORF">K1T71_013110</name>
</gene>
<protein>
    <submittedName>
        <fullName evidence="1">Uncharacterized protein</fullName>
    </submittedName>
</protein>
<accession>A0ACC1CIZ6</accession>
<evidence type="ECO:0000313" key="1">
    <source>
        <dbReference type="EMBL" id="KAJ0171560.1"/>
    </source>
</evidence>
<organism evidence="1 2">
    <name type="scientific">Dendrolimus kikuchii</name>
    <dbReference type="NCBI Taxonomy" id="765133"/>
    <lineage>
        <taxon>Eukaryota</taxon>
        <taxon>Metazoa</taxon>
        <taxon>Ecdysozoa</taxon>
        <taxon>Arthropoda</taxon>
        <taxon>Hexapoda</taxon>
        <taxon>Insecta</taxon>
        <taxon>Pterygota</taxon>
        <taxon>Neoptera</taxon>
        <taxon>Endopterygota</taxon>
        <taxon>Lepidoptera</taxon>
        <taxon>Glossata</taxon>
        <taxon>Ditrysia</taxon>
        <taxon>Bombycoidea</taxon>
        <taxon>Lasiocampidae</taxon>
        <taxon>Dendrolimus</taxon>
    </lineage>
</organism>
<evidence type="ECO:0000313" key="2">
    <source>
        <dbReference type="Proteomes" id="UP000824533"/>
    </source>
</evidence>